<sequence>MAKIDQVDQILRALELARLKERPLLIIAKNFGSDLLKILVLNNLQGRVQVCAVKAPSFGDEQCEEMEDLAFATGAHLLEDASSLVDLSEEDLGEVREAVVDAKETHLLQPINVNEEQVQCRIQHIRELIDEAFTDVELDRLKTRLGRLQGQLATIFVGGTSELEVSERKDRFNDALHAVRVAISDGVVPGGGTAYLRCIPVLDELPPTEIMELQVGREIVKDALRLPCYTIARNAGVDPNEVLRRVLKGSGNYGYDASAGEFDDLVVRGIVDPTKVLQSAMTAAAGIASLLATTEVLITRQPTKPKIPKNQVTRDLAKLVGM</sequence>
<gene>
    <name evidence="4" type="primary">Dsec\GM25499</name>
    <name evidence="4" type="ORF">Dsec_GM25499</name>
</gene>
<dbReference type="HOGENOM" id="CLU_016503_1_0_1"/>
<organism evidence="5">
    <name type="scientific">Drosophila sechellia</name>
    <name type="common">Fruit fly</name>
    <dbReference type="NCBI Taxonomy" id="7238"/>
    <lineage>
        <taxon>Eukaryota</taxon>
        <taxon>Metazoa</taxon>
        <taxon>Ecdysozoa</taxon>
        <taxon>Arthropoda</taxon>
        <taxon>Hexapoda</taxon>
        <taxon>Insecta</taxon>
        <taxon>Pterygota</taxon>
        <taxon>Neoptera</taxon>
        <taxon>Endopterygota</taxon>
        <taxon>Diptera</taxon>
        <taxon>Brachycera</taxon>
        <taxon>Muscomorpha</taxon>
        <taxon>Ephydroidea</taxon>
        <taxon>Drosophilidae</taxon>
        <taxon>Drosophila</taxon>
        <taxon>Sophophora</taxon>
    </lineage>
</organism>
<keyword evidence="5" id="KW-1185">Reference proteome</keyword>
<dbReference type="PANTHER" id="PTHR45633">
    <property type="entry name" value="60 KDA HEAT SHOCK PROTEIN, MITOCHONDRIAL"/>
    <property type="match status" value="1"/>
</dbReference>
<dbReference type="InterPro" id="IPR002423">
    <property type="entry name" value="Cpn60/GroEL/TCP-1"/>
</dbReference>
<dbReference type="SMR" id="B4IEM2"/>
<dbReference type="GO" id="GO:0042026">
    <property type="term" value="P:protein refolding"/>
    <property type="evidence" value="ECO:0007669"/>
    <property type="project" value="InterPro"/>
</dbReference>
<comment type="similarity">
    <text evidence="1 3">Belongs to the chaperonin (HSP60) family.</text>
</comment>
<dbReference type="AlphaFoldDB" id="B4IEM2"/>
<evidence type="ECO:0000256" key="1">
    <source>
        <dbReference type="ARBA" id="ARBA00006607"/>
    </source>
</evidence>
<dbReference type="SUPFAM" id="SSF48592">
    <property type="entry name" value="GroEL equatorial domain-like"/>
    <property type="match status" value="1"/>
</dbReference>
<dbReference type="PhylomeDB" id="B4IEM2"/>
<dbReference type="SUPFAM" id="SSF52029">
    <property type="entry name" value="GroEL apical domain-like"/>
    <property type="match status" value="1"/>
</dbReference>
<proteinExistence type="inferred from homology"/>
<dbReference type="PRINTS" id="PR00298">
    <property type="entry name" value="CHAPERONIN60"/>
</dbReference>
<dbReference type="KEGG" id="dse:6617874"/>
<dbReference type="GO" id="GO:0140662">
    <property type="term" value="F:ATP-dependent protein folding chaperone"/>
    <property type="evidence" value="ECO:0007669"/>
    <property type="project" value="InterPro"/>
</dbReference>
<evidence type="ECO:0000256" key="3">
    <source>
        <dbReference type="RuleBase" id="RU000418"/>
    </source>
</evidence>
<dbReference type="Pfam" id="PF00118">
    <property type="entry name" value="Cpn60_TCP1"/>
    <property type="match status" value="1"/>
</dbReference>
<dbReference type="InterPro" id="IPR001844">
    <property type="entry name" value="Cpn60/GroEL"/>
</dbReference>
<dbReference type="InterPro" id="IPR027409">
    <property type="entry name" value="GroEL-like_apical_dom_sf"/>
</dbReference>
<dbReference type="Proteomes" id="UP000001292">
    <property type="component" value="Unassembled WGS sequence"/>
</dbReference>
<keyword evidence="2" id="KW-0143">Chaperone</keyword>
<dbReference type="GO" id="GO:0006915">
    <property type="term" value="P:apoptotic process"/>
    <property type="evidence" value="ECO:0007669"/>
    <property type="project" value="EnsemblMetazoa"/>
</dbReference>
<dbReference type="FunFam" id="3.50.7.10:FF:000001">
    <property type="entry name" value="60 kDa chaperonin"/>
    <property type="match status" value="1"/>
</dbReference>
<dbReference type="EMBL" id="CH480831">
    <property type="protein sequence ID" value="EDW46049.1"/>
    <property type="molecule type" value="Genomic_DNA"/>
</dbReference>
<dbReference type="Gene3D" id="1.10.560.10">
    <property type="entry name" value="GroEL-like equatorial domain"/>
    <property type="match status" value="1"/>
</dbReference>
<evidence type="ECO:0000313" key="4">
    <source>
        <dbReference type="EMBL" id="EDW46049.1"/>
    </source>
</evidence>
<dbReference type="STRING" id="7238.B4IEM2"/>
<dbReference type="InterPro" id="IPR027413">
    <property type="entry name" value="GROEL-like_equatorial_sf"/>
</dbReference>
<reference evidence="4 5" key="1">
    <citation type="journal article" date="2007" name="Nature">
        <title>Evolution of genes and genomes on the Drosophila phylogeny.</title>
        <authorList>
            <consortium name="Drosophila 12 Genomes Consortium"/>
            <person name="Clark A.G."/>
            <person name="Eisen M.B."/>
            <person name="Smith D.R."/>
            <person name="Bergman C.M."/>
            <person name="Oliver B."/>
            <person name="Markow T.A."/>
            <person name="Kaufman T.C."/>
            <person name="Kellis M."/>
            <person name="Gelbart W."/>
            <person name="Iyer V.N."/>
            <person name="Pollard D.A."/>
            <person name="Sackton T.B."/>
            <person name="Larracuente A.M."/>
            <person name="Singh N.D."/>
            <person name="Abad J.P."/>
            <person name="Abt D.N."/>
            <person name="Adryan B."/>
            <person name="Aguade M."/>
            <person name="Akashi H."/>
            <person name="Anderson W.W."/>
            <person name="Aquadro C.F."/>
            <person name="Ardell D.H."/>
            <person name="Arguello R."/>
            <person name="Artieri C.G."/>
            <person name="Barbash D.A."/>
            <person name="Barker D."/>
            <person name="Barsanti P."/>
            <person name="Batterham P."/>
            <person name="Batzoglou S."/>
            <person name="Begun D."/>
            <person name="Bhutkar A."/>
            <person name="Blanco E."/>
            <person name="Bosak S.A."/>
            <person name="Bradley R.K."/>
            <person name="Brand A.D."/>
            <person name="Brent M.R."/>
            <person name="Brooks A.N."/>
            <person name="Brown R.H."/>
            <person name="Butlin R.K."/>
            <person name="Caggese C."/>
            <person name="Calvi B.R."/>
            <person name="Bernardo de Carvalho A."/>
            <person name="Caspi A."/>
            <person name="Castrezana S."/>
            <person name="Celniker S.E."/>
            <person name="Chang J.L."/>
            <person name="Chapple C."/>
            <person name="Chatterji S."/>
            <person name="Chinwalla A."/>
            <person name="Civetta A."/>
            <person name="Clifton S.W."/>
            <person name="Comeron J.M."/>
            <person name="Costello J.C."/>
            <person name="Coyne J.A."/>
            <person name="Daub J."/>
            <person name="David R.G."/>
            <person name="Delcher A.L."/>
            <person name="Delehaunty K."/>
            <person name="Do C.B."/>
            <person name="Ebling H."/>
            <person name="Edwards K."/>
            <person name="Eickbush T."/>
            <person name="Evans J.D."/>
            <person name="Filipski A."/>
            <person name="Findeiss S."/>
            <person name="Freyhult E."/>
            <person name="Fulton L."/>
            <person name="Fulton R."/>
            <person name="Garcia A.C."/>
            <person name="Gardiner A."/>
            <person name="Garfield D.A."/>
            <person name="Garvin B.E."/>
            <person name="Gibson G."/>
            <person name="Gilbert D."/>
            <person name="Gnerre S."/>
            <person name="Godfrey J."/>
            <person name="Good R."/>
            <person name="Gotea V."/>
            <person name="Gravely B."/>
            <person name="Greenberg A.J."/>
            <person name="Griffiths-Jones S."/>
            <person name="Gross S."/>
            <person name="Guigo R."/>
            <person name="Gustafson E.A."/>
            <person name="Haerty W."/>
            <person name="Hahn M.W."/>
            <person name="Halligan D.L."/>
            <person name="Halpern A.L."/>
            <person name="Halter G.M."/>
            <person name="Han M.V."/>
            <person name="Heger A."/>
            <person name="Hillier L."/>
            <person name="Hinrichs A.S."/>
            <person name="Holmes I."/>
            <person name="Hoskins R.A."/>
            <person name="Hubisz M.J."/>
            <person name="Hultmark D."/>
            <person name="Huntley M.A."/>
            <person name="Jaffe D.B."/>
            <person name="Jagadeeshan S."/>
            <person name="Jeck W.R."/>
            <person name="Johnson J."/>
            <person name="Jones C.D."/>
            <person name="Jordan W.C."/>
            <person name="Karpen G.H."/>
            <person name="Kataoka E."/>
            <person name="Keightley P.D."/>
            <person name="Kheradpour P."/>
            <person name="Kirkness E.F."/>
            <person name="Koerich L.B."/>
            <person name="Kristiansen K."/>
            <person name="Kudrna D."/>
            <person name="Kulathinal R.J."/>
            <person name="Kumar S."/>
            <person name="Kwok R."/>
            <person name="Lander E."/>
            <person name="Langley C.H."/>
            <person name="Lapoint R."/>
            <person name="Lazzaro B.P."/>
            <person name="Lee S.J."/>
            <person name="Levesque L."/>
            <person name="Li R."/>
            <person name="Lin C.F."/>
            <person name="Lin M.F."/>
            <person name="Lindblad-Toh K."/>
            <person name="Llopart A."/>
            <person name="Long M."/>
            <person name="Low L."/>
            <person name="Lozovsky E."/>
            <person name="Lu J."/>
            <person name="Luo M."/>
            <person name="Machado C.A."/>
            <person name="Makalowski W."/>
            <person name="Marzo M."/>
            <person name="Matsuda M."/>
            <person name="Matzkin L."/>
            <person name="McAllister B."/>
            <person name="McBride C.S."/>
            <person name="McKernan B."/>
            <person name="McKernan K."/>
            <person name="Mendez-Lago M."/>
            <person name="Minx P."/>
            <person name="Mollenhauer M.U."/>
            <person name="Montooth K."/>
            <person name="Mount S.M."/>
            <person name="Mu X."/>
            <person name="Myers E."/>
            <person name="Negre B."/>
            <person name="Newfeld S."/>
            <person name="Nielsen R."/>
            <person name="Noor M.A."/>
            <person name="O'Grady P."/>
            <person name="Pachter L."/>
            <person name="Papaceit M."/>
            <person name="Parisi M.J."/>
            <person name="Parisi M."/>
            <person name="Parts L."/>
            <person name="Pedersen J.S."/>
            <person name="Pesole G."/>
            <person name="Phillippy A.M."/>
            <person name="Ponting C.P."/>
            <person name="Pop M."/>
            <person name="Porcelli D."/>
            <person name="Powell J.R."/>
            <person name="Prohaska S."/>
            <person name="Pruitt K."/>
            <person name="Puig M."/>
            <person name="Quesneville H."/>
            <person name="Ram K.R."/>
            <person name="Rand D."/>
            <person name="Rasmussen M.D."/>
            <person name="Reed L.K."/>
            <person name="Reenan R."/>
            <person name="Reily A."/>
            <person name="Remington K.A."/>
            <person name="Rieger T.T."/>
            <person name="Ritchie M.G."/>
            <person name="Robin C."/>
            <person name="Rogers Y.H."/>
            <person name="Rohde C."/>
            <person name="Rozas J."/>
            <person name="Rubenfield M.J."/>
            <person name="Ruiz A."/>
            <person name="Russo S."/>
            <person name="Salzberg S.L."/>
            <person name="Sanchez-Gracia A."/>
            <person name="Saranga D.J."/>
            <person name="Sato H."/>
            <person name="Schaeffer S.W."/>
            <person name="Schatz M.C."/>
            <person name="Schlenke T."/>
            <person name="Schwartz R."/>
            <person name="Segarra C."/>
            <person name="Singh R.S."/>
            <person name="Sirot L."/>
            <person name="Sirota M."/>
            <person name="Sisneros N.B."/>
            <person name="Smith C.D."/>
            <person name="Smith T.F."/>
            <person name="Spieth J."/>
            <person name="Stage D.E."/>
            <person name="Stark A."/>
            <person name="Stephan W."/>
            <person name="Strausberg R.L."/>
            <person name="Strempel S."/>
            <person name="Sturgill D."/>
            <person name="Sutton G."/>
            <person name="Sutton G.G."/>
            <person name="Tao W."/>
            <person name="Teichmann S."/>
            <person name="Tobari Y.N."/>
            <person name="Tomimura Y."/>
            <person name="Tsolas J.M."/>
            <person name="Valente V.L."/>
            <person name="Venter E."/>
            <person name="Venter J.C."/>
            <person name="Vicario S."/>
            <person name="Vieira F.G."/>
            <person name="Vilella A.J."/>
            <person name="Villasante A."/>
            <person name="Walenz B."/>
            <person name="Wang J."/>
            <person name="Wasserman M."/>
            <person name="Watts T."/>
            <person name="Wilson D."/>
            <person name="Wilson R.K."/>
            <person name="Wing R.A."/>
            <person name="Wolfner M.F."/>
            <person name="Wong A."/>
            <person name="Wong G.K."/>
            <person name="Wu C.I."/>
            <person name="Wu G."/>
            <person name="Yamamoto D."/>
            <person name="Yang H.P."/>
            <person name="Yang S.P."/>
            <person name="Yorke J.A."/>
            <person name="Yoshida K."/>
            <person name="Zdobnov E."/>
            <person name="Zhang P."/>
            <person name="Zhang Y."/>
            <person name="Zimin A.V."/>
            <person name="Baldwin J."/>
            <person name="Abdouelleil A."/>
            <person name="Abdulkadir J."/>
            <person name="Abebe A."/>
            <person name="Abera B."/>
            <person name="Abreu J."/>
            <person name="Acer S.C."/>
            <person name="Aftuck L."/>
            <person name="Alexander A."/>
            <person name="An P."/>
            <person name="Anderson E."/>
            <person name="Anderson S."/>
            <person name="Arachi H."/>
            <person name="Azer M."/>
            <person name="Bachantsang P."/>
            <person name="Barry A."/>
            <person name="Bayul T."/>
            <person name="Berlin A."/>
            <person name="Bessette D."/>
            <person name="Bloom T."/>
            <person name="Blye J."/>
            <person name="Boguslavskiy L."/>
            <person name="Bonnet C."/>
            <person name="Boukhgalter B."/>
            <person name="Bourzgui I."/>
            <person name="Brown A."/>
            <person name="Cahill P."/>
            <person name="Channer S."/>
            <person name="Cheshatsang Y."/>
            <person name="Chuda L."/>
            <person name="Citroen M."/>
            <person name="Collymore A."/>
            <person name="Cooke P."/>
            <person name="Costello M."/>
            <person name="D'Aco K."/>
            <person name="Daza R."/>
            <person name="De Haan G."/>
            <person name="DeGray S."/>
            <person name="DeMaso C."/>
            <person name="Dhargay N."/>
            <person name="Dooley K."/>
            <person name="Dooley E."/>
            <person name="Doricent M."/>
            <person name="Dorje P."/>
            <person name="Dorjee K."/>
            <person name="Dupes A."/>
            <person name="Elong R."/>
            <person name="Falk J."/>
            <person name="Farina A."/>
            <person name="Faro S."/>
            <person name="Ferguson D."/>
            <person name="Fisher S."/>
            <person name="Foley C.D."/>
            <person name="Franke A."/>
            <person name="Friedrich D."/>
            <person name="Gadbois L."/>
            <person name="Gearin G."/>
            <person name="Gearin C.R."/>
            <person name="Giannoukos G."/>
            <person name="Goode T."/>
            <person name="Graham J."/>
            <person name="Grandbois E."/>
            <person name="Grewal S."/>
            <person name="Gyaltsen K."/>
            <person name="Hafez N."/>
            <person name="Hagos B."/>
            <person name="Hall J."/>
            <person name="Henson C."/>
            <person name="Hollinger A."/>
            <person name="Honan T."/>
            <person name="Huard M.D."/>
            <person name="Hughes L."/>
            <person name="Hurhula B."/>
            <person name="Husby M.E."/>
            <person name="Kamat A."/>
            <person name="Kanga B."/>
            <person name="Kashin S."/>
            <person name="Khazanovich D."/>
            <person name="Kisner P."/>
            <person name="Lance K."/>
            <person name="Lara M."/>
            <person name="Lee W."/>
            <person name="Lennon N."/>
            <person name="Letendre F."/>
            <person name="LeVine R."/>
            <person name="Lipovsky A."/>
            <person name="Liu X."/>
            <person name="Liu J."/>
            <person name="Liu S."/>
            <person name="Lokyitsang T."/>
            <person name="Lokyitsang Y."/>
            <person name="Lubonja R."/>
            <person name="Lui A."/>
            <person name="MacDonald P."/>
            <person name="Magnisalis V."/>
            <person name="Maru K."/>
            <person name="Matthews C."/>
            <person name="McCusker W."/>
            <person name="McDonough S."/>
            <person name="Mehta T."/>
            <person name="Meldrim J."/>
            <person name="Meneus L."/>
            <person name="Mihai O."/>
            <person name="Mihalev A."/>
            <person name="Mihova T."/>
            <person name="Mittelman R."/>
            <person name="Mlenga V."/>
            <person name="Montmayeur A."/>
            <person name="Mulrain L."/>
            <person name="Navidi A."/>
            <person name="Naylor J."/>
            <person name="Negash T."/>
            <person name="Nguyen T."/>
            <person name="Nguyen N."/>
            <person name="Nicol R."/>
            <person name="Norbu C."/>
            <person name="Norbu N."/>
            <person name="Novod N."/>
            <person name="O'Neill B."/>
            <person name="Osman S."/>
            <person name="Markiewicz E."/>
            <person name="Oyono O.L."/>
            <person name="Patti C."/>
            <person name="Phunkhang P."/>
            <person name="Pierre F."/>
            <person name="Priest M."/>
            <person name="Raghuraman S."/>
            <person name="Rege F."/>
            <person name="Reyes R."/>
            <person name="Rise C."/>
            <person name="Rogov P."/>
            <person name="Ross K."/>
            <person name="Ryan E."/>
            <person name="Settipalli S."/>
            <person name="Shea T."/>
            <person name="Sherpa N."/>
            <person name="Shi L."/>
            <person name="Shih D."/>
            <person name="Sparrow T."/>
            <person name="Spaulding J."/>
            <person name="Stalker J."/>
            <person name="Stange-Thomann N."/>
            <person name="Stavropoulos S."/>
            <person name="Stone C."/>
            <person name="Strader C."/>
            <person name="Tesfaye S."/>
            <person name="Thomson T."/>
            <person name="Thoulutsang Y."/>
            <person name="Thoulutsang D."/>
            <person name="Topham K."/>
            <person name="Topping I."/>
            <person name="Tsamla T."/>
            <person name="Vassiliev H."/>
            <person name="Vo A."/>
            <person name="Wangchuk T."/>
            <person name="Wangdi T."/>
            <person name="Weiand M."/>
            <person name="Wilkinson J."/>
            <person name="Wilson A."/>
            <person name="Yadav S."/>
            <person name="Young G."/>
            <person name="Yu Q."/>
            <person name="Zembek L."/>
            <person name="Zhong D."/>
            <person name="Zimmer A."/>
            <person name="Zwirko Z."/>
            <person name="Jaffe D.B."/>
            <person name="Alvarez P."/>
            <person name="Brockman W."/>
            <person name="Butler J."/>
            <person name="Chin C."/>
            <person name="Gnerre S."/>
            <person name="Grabherr M."/>
            <person name="Kleber M."/>
            <person name="Mauceli E."/>
            <person name="MacCallum I."/>
        </authorList>
    </citation>
    <scope>NUCLEOTIDE SEQUENCE [LARGE SCALE GENOMIC DNA]</scope>
    <source>
        <strain evidence="5">Rob3c / Tucson 14021-0248.25</strain>
    </source>
</reference>
<name>B4IEM2_DROSE</name>
<protein>
    <submittedName>
        <fullName evidence="4">GM25499</fullName>
    </submittedName>
</protein>
<dbReference type="GO" id="GO:0005524">
    <property type="term" value="F:ATP binding"/>
    <property type="evidence" value="ECO:0007669"/>
    <property type="project" value="InterPro"/>
</dbReference>
<dbReference type="Gene3D" id="3.50.7.10">
    <property type="entry name" value="GroEL"/>
    <property type="match status" value="1"/>
</dbReference>
<accession>B4IEM2</accession>
<evidence type="ECO:0000313" key="5">
    <source>
        <dbReference type="Proteomes" id="UP000001292"/>
    </source>
</evidence>
<evidence type="ECO:0000256" key="2">
    <source>
        <dbReference type="ARBA" id="ARBA00023186"/>
    </source>
</evidence>